<sequence>MSNRYHDPDVSDALLLTCSALREVGFDEVADLFREALFDRQLVDPALEALQMLVKNASNADDGQFANETAYRLYQRLNRQGLSAQKPQHQGSTP</sequence>
<dbReference type="Proteomes" id="UP000539985">
    <property type="component" value="Unassembled WGS sequence"/>
</dbReference>
<dbReference type="RefSeq" id="WP_177099944.1">
    <property type="nucleotide sequence ID" value="NZ_JACAQB010000003.1"/>
</dbReference>
<name>A0A7Y7X7U8_9PSED</name>
<protein>
    <submittedName>
        <fullName evidence="1">Uncharacterized protein</fullName>
    </submittedName>
</protein>
<dbReference type="EMBL" id="JACAQB010000003">
    <property type="protein sequence ID" value="NWB94859.1"/>
    <property type="molecule type" value="Genomic_DNA"/>
</dbReference>
<dbReference type="AlphaFoldDB" id="A0A7Y7X7U8"/>
<accession>A0A7Y7X7U8</accession>
<gene>
    <name evidence="1" type="ORF">HX882_03020</name>
</gene>
<reference evidence="1 2" key="1">
    <citation type="submission" date="2020-04" db="EMBL/GenBank/DDBJ databases">
        <title>Molecular characterization of pseudomonads from Agaricus bisporus reveal novel blotch 2 pathogens in Western Europe.</title>
        <authorList>
            <person name="Taparia T."/>
            <person name="Krijger M."/>
            <person name="Haynes E."/>
            <person name="Elpinstone J.G."/>
            <person name="Noble R."/>
            <person name="Van Der Wolf J."/>
        </authorList>
    </citation>
    <scope>NUCLEOTIDE SEQUENCE [LARGE SCALE GENOMIC DNA]</scope>
    <source>
        <strain evidence="1 2">H7001</strain>
    </source>
</reference>
<evidence type="ECO:0000313" key="2">
    <source>
        <dbReference type="Proteomes" id="UP000539985"/>
    </source>
</evidence>
<comment type="caution">
    <text evidence="1">The sequence shown here is derived from an EMBL/GenBank/DDBJ whole genome shotgun (WGS) entry which is preliminary data.</text>
</comment>
<organism evidence="1 2">
    <name type="scientific">Pseudomonas gingeri</name>
    <dbReference type="NCBI Taxonomy" id="117681"/>
    <lineage>
        <taxon>Bacteria</taxon>
        <taxon>Pseudomonadati</taxon>
        <taxon>Pseudomonadota</taxon>
        <taxon>Gammaproteobacteria</taxon>
        <taxon>Pseudomonadales</taxon>
        <taxon>Pseudomonadaceae</taxon>
        <taxon>Pseudomonas</taxon>
    </lineage>
</organism>
<proteinExistence type="predicted"/>
<evidence type="ECO:0000313" key="1">
    <source>
        <dbReference type="EMBL" id="NWB94859.1"/>
    </source>
</evidence>